<dbReference type="EMBL" id="BMDZ01000004">
    <property type="protein sequence ID" value="GGB27493.1"/>
    <property type="molecule type" value="Genomic_DNA"/>
</dbReference>
<dbReference type="Pfam" id="PF13524">
    <property type="entry name" value="Glyco_trans_1_2"/>
    <property type="match status" value="1"/>
</dbReference>
<comment type="caution">
    <text evidence="3">The sequence shown here is derived from an EMBL/GenBank/DDBJ whole genome shotgun (WGS) entry which is preliminary data.</text>
</comment>
<gene>
    <name evidence="3" type="ORF">GCM10011505_05960</name>
</gene>
<dbReference type="InterPro" id="IPR028098">
    <property type="entry name" value="Glyco_trans_4-like_N"/>
</dbReference>
<dbReference type="Gene3D" id="3.40.50.2000">
    <property type="entry name" value="Glycogen Phosphorylase B"/>
    <property type="match status" value="2"/>
</dbReference>
<reference evidence="4" key="1">
    <citation type="journal article" date="2019" name="Int. J. Syst. Evol. Microbiol.">
        <title>The Global Catalogue of Microorganisms (GCM) 10K type strain sequencing project: providing services to taxonomists for standard genome sequencing and annotation.</title>
        <authorList>
            <consortium name="The Broad Institute Genomics Platform"/>
            <consortium name="The Broad Institute Genome Sequencing Center for Infectious Disease"/>
            <person name="Wu L."/>
            <person name="Ma J."/>
        </authorList>
    </citation>
    <scope>NUCLEOTIDE SEQUENCE [LARGE SCALE GENOMIC DNA]</scope>
    <source>
        <strain evidence="4">CGMCC 1.10188</strain>
    </source>
</reference>
<name>A0ABQ1I9L1_9PROT</name>
<feature type="domain" description="Glycosyltransferase subfamily 4-like N-terminal" evidence="1">
    <location>
        <begin position="25"/>
        <end position="172"/>
    </location>
</feature>
<dbReference type="InterPro" id="IPR055259">
    <property type="entry name" value="YkvP/CgeB_Glyco_trans-like"/>
</dbReference>
<feature type="domain" description="Spore protein YkvP/CgeB glycosyl transferase-like" evidence="2">
    <location>
        <begin position="209"/>
        <end position="359"/>
    </location>
</feature>
<keyword evidence="4" id="KW-1185">Reference proteome</keyword>
<dbReference type="Proteomes" id="UP000603352">
    <property type="component" value="Unassembled WGS sequence"/>
</dbReference>
<dbReference type="SUPFAM" id="SSF53756">
    <property type="entry name" value="UDP-Glycosyltransferase/glycogen phosphorylase"/>
    <property type="match status" value="1"/>
</dbReference>
<evidence type="ECO:0000259" key="2">
    <source>
        <dbReference type="Pfam" id="PF13524"/>
    </source>
</evidence>
<dbReference type="Pfam" id="PF13439">
    <property type="entry name" value="Glyco_transf_4"/>
    <property type="match status" value="1"/>
</dbReference>
<sequence>MKFVLFSHSVVSCWNHGNAHFQRGIVRELSARGHEVVVLEPADGWSRTNLVAGQGPEVVARFHETFPEIRAVCYLGPADIDPVLDGADVVIVHEWTDPALVADLGRRRMTGARFLLLFHDTHHRAVSAPHEMAALDLDGYDAVLAFGAVLAETWRRHGWGRNVHVWHEAADLRLFGPRPDIQPDHDRDRRDLVWIGNWGDGERGAELDEFLVEPVRALALTATIHGVRYPDPARQALARAGIDYAGWIANADVPRAFAGHRMTVHVPRRFYATDLPGIPTIRMFEALASGIPLVSAPWADTEGLFRTGTDYLTAETGPRMRQQIRRILADRDLAADLAARGRETILARHGCNHRVDQLLKILSGLAPHRFNSNRLDAGRFAPNRLDADRSGTREAAR</sequence>
<evidence type="ECO:0008006" key="5">
    <source>
        <dbReference type="Google" id="ProtNLM"/>
    </source>
</evidence>
<protein>
    <recommendedName>
        <fullName evidence="5">Glycosyltransferase</fullName>
    </recommendedName>
</protein>
<evidence type="ECO:0000313" key="3">
    <source>
        <dbReference type="EMBL" id="GGB27493.1"/>
    </source>
</evidence>
<dbReference type="CDD" id="cd03801">
    <property type="entry name" value="GT4_PimA-like"/>
    <property type="match status" value="1"/>
</dbReference>
<evidence type="ECO:0000313" key="4">
    <source>
        <dbReference type="Proteomes" id="UP000603352"/>
    </source>
</evidence>
<dbReference type="RefSeq" id="WP_188574756.1">
    <property type="nucleotide sequence ID" value="NZ_BMDZ01000004.1"/>
</dbReference>
<accession>A0ABQ1I9L1</accession>
<organism evidence="3 4">
    <name type="scientific">Tistrella bauzanensis</name>
    <dbReference type="NCBI Taxonomy" id="657419"/>
    <lineage>
        <taxon>Bacteria</taxon>
        <taxon>Pseudomonadati</taxon>
        <taxon>Pseudomonadota</taxon>
        <taxon>Alphaproteobacteria</taxon>
        <taxon>Geminicoccales</taxon>
        <taxon>Geminicoccaceae</taxon>
        <taxon>Tistrella</taxon>
    </lineage>
</organism>
<proteinExistence type="predicted"/>
<evidence type="ECO:0000259" key="1">
    <source>
        <dbReference type="Pfam" id="PF13439"/>
    </source>
</evidence>